<dbReference type="EMBL" id="JABWDY010002153">
    <property type="protein sequence ID" value="KAF5206865.1"/>
    <property type="molecule type" value="Genomic_DNA"/>
</dbReference>
<evidence type="ECO:0000256" key="2">
    <source>
        <dbReference type="ARBA" id="ARBA00022801"/>
    </source>
</evidence>
<dbReference type="GO" id="GO:0005737">
    <property type="term" value="C:cytoplasm"/>
    <property type="evidence" value="ECO:0007669"/>
    <property type="project" value="TreeGrafter"/>
</dbReference>
<dbReference type="Proteomes" id="UP000554482">
    <property type="component" value="Unassembled WGS sequence"/>
</dbReference>
<dbReference type="InterPro" id="IPR051132">
    <property type="entry name" value="3-5_Exonuclease_domain"/>
</dbReference>
<accession>A0A7J6XDB8</accession>
<evidence type="ECO:0000313" key="4">
    <source>
        <dbReference type="Proteomes" id="UP000554482"/>
    </source>
</evidence>
<dbReference type="GO" id="GO:0008408">
    <property type="term" value="F:3'-5' exonuclease activity"/>
    <property type="evidence" value="ECO:0007669"/>
    <property type="project" value="TreeGrafter"/>
</dbReference>
<gene>
    <name evidence="3" type="ORF">FRX31_003548</name>
</gene>
<keyword evidence="2" id="KW-0378">Hydrolase</keyword>
<evidence type="ECO:0008006" key="5">
    <source>
        <dbReference type="Google" id="ProtNLM"/>
    </source>
</evidence>
<sequence>MKQEKYQPREYGKPMRSIYVLVFSTWRIHIHTEFSSLTFFSKMNTVKIEGLSLDTLSRRITQKIGFHNRPITTYISTMTGEGILEFISDIRSNNKDTHLLVGLHVDWPRNKERRGIQIAGILSLCVEETCLIIPIDDDKKPFHSLFLDFVDNPGIYFVGVDIHNCLSKINLECRNVIDIGTLCEYEYHRRPLFGALNVLDLARKNFRERFARPCLENVCIWNAGFLTDDQIRFVTRCAYAAFVLGKDKISFGY</sequence>
<protein>
    <recommendedName>
        <fullName evidence="5">Werner syndrome-like exonuclease</fullName>
    </recommendedName>
</protein>
<proteinExistence type="predicted"/>
<dbReference type="Gene3D" id="3.30.420.10">
    <property type="entry name" value="Ribonuclease H-like superfamily/Ribonuclease H"/>
    <property type="match status" value="1"/>
</dbReference>
<dbReference type="InterPro" id="IPR036397">
    <property type="entry name" value="RNaseH_sf"/>
</dbReference>
<dbReference type="InterPro" id="IPR012337">
    <property type="entry name" value="RNaseH-like_sf"/>
</dbReference>
<dbReference type="PANTHER" id="PTHR13620:SF121">
    <property type="entry name" value="EMB|CAB82946.1-RELATED"/>
    <property type="match status" value="1"/>
</dbReference>
<dbReference type="AlphaFoldDB" id="A0A7J6XDB8"/>
<keyword evidence="1" id="KW-0540">Nuclease</keyword>
<evidence type="ECO:0000256" key="1">
    <source>
        <dbReference type="ARBA" id="ARBA00022722"/>
    </source>
</evidence>
<evidence type="ECO:0000313" key="3">
    <source>
        <dbReference type="EMBL" id="KAF5206865.1"/>
    </source>
</evidence>
<reference evidence="3 4" key="1">
    <citation type="submission" date="2020-06" db="EMBL/GenBank/DDBJ databases">
        <title>Transcriptomic and genomic resources for Thalictrum thalictroides and T. hernandezii: Facilitating candidate gene discovery in an emerging model plant lineage.</title>
        <authorList>
            <person name="Arias T."/>
            <person name="Riano-Pachon D.M."/>
            <person name="Di Stilio V.S."/>
        </authorList>
    </citation>
    <scope>NUCLEOTIDE SEQUENCE [LARGE SCALE GENOMIC DNA]</scope>
    <source>
        <strain evidence="4">cv. WT478/WT964</strain>
        <tissue evidence="3">Leaves</tissue>
    </source>
</reference>
<dbReference type="SUPFAM" id="SSF53098">
    <property type="entry name" value="Ribonuclease H-like"/>
    <property type="match status" value="1"/>
</dbReference>
<dbReference type="GO" id="GO:0003676">
    <property type="term" value="F:nucleic acid binding"/>
    <property type="evidence" value="ECO:0007669"/>
    <property type="project" value="InterPro"/>
</dbReference>
<comment type="caution">
    <text evidence="3">The sequence shown here is derived from an EMBL/GenBank/DDBJ whole genome shotgun (WGS) entry which is preliminary data.</text>
</comment>
<name>A0A7J6XDB8_THATH</name>
<organism evidence="3 4">
    <name type="scientific">Thalictrum thalictroides</name>
    <name type="common">Rue-anemone</name>
    <name type="synonym">Anemone thalictroides</name>
    <dbReference type="NCBI Taxonomy" id="46969"/>
    <lineage>
        <taxon>Eukaryota</taxon>
        <taxon>Viridiplantae</taxon>
        <taxon>Streptophyta</taxon>
        <taxon>Embryophyta</taxon>
        <taxon>Tracheophyta</taxon>
        <taxon>Spermatophyta</taxon>
        <taxon>Magnoliopsida</taxon>
        <taxon>Ranunculales</taxon>
        <taxon>Ranunculaceae</taxon>
        <taxon>Thalictroideae</taxon>
        <taxon>Thalictrum</taxon>
    </lineage>
</organism>
<dbReference type="PANTHER" id="PTHR13620">
    <property type="entry name" value="3-5 EXONUCLEASE"/>
    <property type="match status" value="1"/>
</dbReference>
<keyword evidence="4" id="KW-1185">Reference proteome</keyword>
<dbReference type="GO" id="GO:0005634">
    <property type="term" value="C:nucleus"/>
    <property type="evidence" value="ECO:0007669"/>
    <property type="project" value="TreeGrafter"/>
</dbReference>